<dbReference type="EMBL" id="JACXVP010000002">
    <property type="protein sequence ID" value="KAG5626467.1"/>
    <property type="molecule type" value="Genomic_DNA"/>
</dbReference>
<accession>A0A9J6AQD3</accession>
<sequence length="386" mass="44411">MAPLRFTIRDFAIISGRKAITKSRLVEKFDNKVGDNDDDAEIAVKVSHHIPRILNGRQKRFPRLSYFAKGMFRGRQQSNITQLDGTQDSELPPEYVQSIHLQVEAADPPCPINNKGKEKVDSCLSPPKKKSNAYHSSSYDKVRSKVVQSEEPSQHLPLELNPICFNDLNDQEKVVRVSVPSSTPDVSIHQSKLHSPAGQSIFSPLVQQFSNPEPLAWRHTPLPIHRESVVPFNTSPYVTSFCCSSSSRFHFSFDLKHPFVAMSDLERTTLYIHFWKWLNEGLLEWQRRRYKRTSHLTNVVSFWNCQSKTSGSIGLHTKINCLMTRRLQFDVDYQCDAYYNFESNINKEVRRVDYEYISGSKCMLLDLGIIDNILIPVNIRRSFIGF</sequence>
<reference evidence="2 3" key="1">
    <citation type="submission" date="2020-09" db="EMBL/GenBank/DDBJ databases">
        <title>De no assembly of potato wild relative species, Solanum commersonii.</title>
        <authorList>
            <person name="Cho K."/>
        </authorList>
    </citation>
    <scope>NUCLEOTIDE SEQUENCE [LARGE SCALE GENOMIC DNA]</scope>
    <source>
        <strain evidence="2">LZ3.2</strain>
        <tissue evidence="2">Leaf</tissue>
    </source>
</reference>
<protein>
    <submittedName>
        <fullName evidence="2">Uncharacterized protein</fullName>
    </submittedName>
</protein>
<dbReference type="PANTHER" id="PTHR48302">
    <property type="entry name" value="ULP1 PROTEASE FAMILY, C-TERMINAL CATALYTIC DOMAIN CONTAINING PROTEIN"/>
    <property type="match status" value="1"/>
</dbReference>
<dbReference type="Proteomes" id="UP000824120">
    <property type="component" value="Chromosome 2"/>
</dbReference>
<keyword evidence="3" id="KW-1185">Reference proteome</keyword>
<comment type="caution">
    <text evidence="2">The sequence shown here is derived from an EMBL/GenBank/DDBJ whole genome shotgun (WGS) entry which is preliminary data.</text>
</comment>
<feature type="region of interest" description="Disordered" evidence="1">
    <location>
        <begin position="107"/>
        <end position="141"/>
    </location>
</feature>
<evidence type="ECO:0000256" key="1">
    <source>
        <dbReference type="SAM" id="MobiDB-lite"/>
    </source>
</evidence>
<proteinExistence type="predicted"/>
<dbReference type="AlphaFoldDB" id="A0A9J6AQD3"/>
<evidence type="ECO:0000313" key="3">
    <source>
        <dbReference type="Proteomes" id="UP000824120"/>
    </source>
</evidence>
<organism evidence="2 3">
    <name type="scientific">Solanum commersonii</name>
    <name type="common">Commerson's wild potato</name>
    <name type="synonym">Commerson's nightshade</name>
    <dbReference type="NCBI Taxonomy" id="4109"/>
    <lineage>
        <taxon>Eukaryota</taxon>
        <taxon>Viridiplantae</taxon>
        <taxon>Streptophyta</taxon>
        <taxon>Embryophyta</taxon>
        <taxon>Tracheophyta</taxon>
        <taxon>Spermatophyta</taxon>
        <taxon>Magnoliopsida</taxon>
        <taxon>eudicotyledons</taxon>
        <taxon>Gunneridae</taxon>
        <taxon>Pentapetalae</taxon>
        <taxon>asterids</taxon>
        <taxon>lamiids</taxon>
        <taxon>Solanales</taxon>
        <taxon>Solanaceae</taxon>
        <taxon>Solanoideae</taxon>
        <taxon>Solaneae</taxon>
        <taxon>Solanum</taxon>
    </lineage>
</organism>
<evidence type="ECO:0000313" key="2">
    <source>
        <dbReference type="EMBL" id="KAG5626467.1"/>
    </source>
</evidence>
<name>A0A9J6AQD3_SOLCO</name>
<dbReference type="PANTHER" id="PTHR48302:SF2">
    <property type="entry name" value="DUF1985 DOMAIN-CONTAINING PROTEIN"/>
    <property type="match status" value="1"/>
</dbReference>
<gene>
    <name evidence="2" type="ORF">H5410_011685</name>
</gene>